<reference evidence="13" key="1">
    <citation type="submission" date="2020-03" db="EMBL/GenBank/DDBJ databases">
        <title>A high-quality chromosome-level genome assembly of a woody plant with both climbing and erect habits, Rhamnella rubrinervis.</title>
        <authorList>
            <person name="Lu Z."/>
            <person name="Yang Y."/>
            <person name="Zhu X."/>
            <person name="Sun Y."/>
        </authorList>
    </citation>
    <scope>NUCLEOTIDE SEQUENCE</scope>
    <source>
        <strain evidence="13">BYM</strain>
        <tissue evidence="13">Leaf</tissue>
    </source>
</reference>
<dbReference type="Pfam" id="PF16187">
    <property type="entry name" value="Peptidase_M16_M"/>
    <property type="match status" value="1"/>
</dbReference>
<dbReference type="GO" id="GO:0051603">
    <property type="term" value="P:proteolysis involved in protein catabolic process"/>
    <property type="evidence" value="ECO:0007669"/>
    <property type="project" value="TreeGrafter"/>
</dbReference>
<dbReference type="GO" id="GO:0004222">
    <property type="term" value="F:metalloendopeptidase activity"/>
    <property type="evidence" value="ECO:0007669"/>
    <property type="project" value="InterPro"/>
</dbReference>
<dbReference type="Pfam" id="PF00675">
    <property type="entry name" value="Peptidase_M16"/>
    <property type="match status" value="1"/>
</dbReference>
<dbReference type="Gene3D" id="3.30.830.10">
    <property type="entry name" value="Metalloenzyme, LuxS/M16 peptidase-like"/>
    <property type="match status" value="4"/>
</dbReference>
<evidence type="ECO:0000256" key="8">
    <source>
        <dbReference type="RuleBase" id="RU004447"/>
    </source>
</evidence>
<dbReference type="InterPro" id="IPR001431">
    <property type="entry name" value="Pept_M16_Zn_BS"/>
</dbReference>
<evidence type="ECO:0000259" key="9">
    <source>
        <dbReference type="Pfam" id="PF00675"/>
    </source>
</evidence>
<dbReference type="FunFam" id="3.30.830.10:FF:000028">
    <property type="entry name" value="Insulin-degrading enzyme-like 1 peroxisomal"/>
    <property type="match status" value="1"/>
</dbReference>
<evidence type="ECO:0000313" key="13">
    <source>
        <dbReference type="EMBL" id="KAF3442695.1"/>
    </source>
</evidence>
<dbReference type="GO" id="GO:0005739">
    <property type="term" value="C:mitochondrion"/>
    <property type="evidence" value="ECO:0007669"/>
    <property type="project" value="TreeGrafter"/>
</dbReference>
<keyword evidence="3" id="KW-0645">Protease</keyword>
<dbReference type="Proteomes" id="UP000796880">
    <property type="component" value="Unassembled WGS sequence"/>
</dbReference>
<dbReference type="PANTHER" id="PTHR43690">
    <property type="entry name" value="NARDILYSIN"/>
    <property type="match status" value="1"/>
</dbReference>
<feature type="domain" description="Peptidase M16 C-terminal" evidence="10">
    <location>
        <begin position="194"/>
        <end position="369"/>
    </location>
</feature>
<dbReference type="GO" id="GO:0046872">
    <property type="term" value="F:metal ion binding"/>
    <property type="evidence" value="ECO:0007669"/>
    <property type="project" value="UniProtKB-KW"/>
</dbReference>
<feature type="domain" description="Peptidase M16 middle/third" evidence="11">
    <location>
        <begin position="377"/>
        <end position="657"/>
    </location>
</feature>
<comment type="caution">
    <text evidence="13">The sequence shown here is derived from an EMBL/GenBank/DDBJ whole genome shotgun (WGS) entry which is preliminary data.</text>
</comment>
<organism evidence="13 14">
    <name type="scientific">Rhamnella rubrinervis</name>
    <dbReference type="NCBI Taxonomy" id="2594499"/>
    <lineage>
        <taxon>Eukaryota</taxon>
        <taxon>Viridiplantae</taxon>
        <taxon>Streptophyta</taxon>
        <taxon>Embryophyta</taxon>
        <taxon>Tracheophyta</taxon>
        <taxon>Spermatophyta</taxon>
        <taxon>Magnoliopsida</taxon>
        <taxon>eudicotyledons</taxon>
        <taxon>Gunneridae</taxon>
        <taxon>Pentapetalae</taxon>
        <taxon>rosids</taxon>
        <taxon>fabids</taxon>
        <taxon>Rosales</taxon>
        <taxon>Rhamnaceae</taxon>
        <taxon>rhamnoid group</taxon>
        <taxon>Rhamneae</taxon>
        <taxon>Rhamnella</taxon>
    </lineage>
</organism>
<evidence type="ECO:0000256" key="1">
    <source>
        <dbReference type="ARBA" id="ARBA00001947"/>
    </source>
</evidence>
<dbReference type="SUPFAM" id="SSF63411">
    <property type="entry name" value="LuxS/MPP-like metallohydrolase"/>
    <property type="match status" value="4"/>
</dbReference>
<dbReference type="Pfam" id="PF22456">
    <property type="entry name" value="PqqF-like_C_4"/>
    <property type="match status" value="1"/>
</dbReference>
<comment type="cofactor">
    <cofactor evidence="1">
        <name>Zn(2+)</name>
        <dbReference type="ChEBI" id="CHEBI:29105"/>
    </cofactor>
</comment>
<protein>
    <recommendedName>
        <fullName evidence="15">Insulin-degrading enzyme-like 1, peroxisomal</fullName>
    </recommendedName>
</protein>
<dbReference type="EMBL" id="VOIH02000007">
    <property type="protein sequence ID" value="KAF3442695.1"/>
    <property type="molecule type" value="Genomic_DNA"/>
</dbReference>
<dbReference type="FunFam" id="3.30.830.10:FF:000004">
    <property type="entry name" value="Putative insulin-degrading enzyme"/>
    <property type="match status" value="1"/>
</dbReference>
<feature type="domain" description="Coenzyme PQQ synthesis protein F-like C-terminal lobe" evidence="12">
    <location>
        <begin position="769"/>
        <end position="867"/>
    </location>
</feature>
<dbReference type="Pfam" id="PF05193">
    <property type="entry name" value="Peptidase_M16_C"/>
    <property type="match status" value="1"/>
</dbReference>
<evidence type="ECO:0000256" key="4">
    <source>
        <dbReference type="ARBA" id="ARBA00022723"/>
    </source>
</evidence>
<dbReference type="GO" id="GO:0005829">
    <property type="term" value="C:cytosol"/>
    <property type="evidence" value="ECO:0007669"/>
    <property type="project" value="TreeGrafter"/>
</dbReference>
<evidence type="ECO:0000256" key="7">
    <source>
        <dbReference type="ARBA" id="ARBA00023049"/>
    </source>
</evidence>
<evidence type="ECO:0000259" key="10">
    <source>
        <dbReference type="Pfam" id="PF05193"/>
    </source>
</evidence>
<proteinExistence type="inferred from homology"/>
<dbReference type="GO" id="GO:0043171">
    <property type="term" value="P:peptide catabolic process"/>
    <property type="evidence" value="ECO:0007669"/>
    <property type="project" value="TreeGrafter"/>
</dbReference>
<dbReference type="FunFam" id="3.30.830.10:FF:000005">
    <property type="entry name" value="nardilysin isoform X1"/>
    <property type="match status" value="1"/>
</dbReference>
<evidence type="ECO:0000259" key="11">
    <source>
        <dbReference type="Pfam" id="PF16187"/>
    </source>
</evidence>
<evidence type="ECO:0000313" key="14">
    <source>
        <dbReference type="Proteomes" id="UP000796880"/>
    </source>
</evidence>
<evidence type="ECO:0000259" key="12">
    <source>
        <dbReference type="Pfam" id="PF22456"/>
    </source>
</evidence>
<evidence type="ECO:0000256" key="3">
    <source>
        <dbReference type="ARBA" id="ARBA00022670"/>
    </source>
</evidence>
<dbReference type="AlphaFoldDB" id="A0A8K0GZ60"/>
<dbReference type="FunFam" id="3.30.830.10:FF:000003">
    <property type="entry name" value="Insulin-degrading enzyme"/>
    <property type="match status" value="1"/>
</dbReference>
<dbReference type="PROSITE" id="PS00143">
    <property type="entry name" value="INSULINASE"/>
    <property type="match status" value="1"/>
</dbReference>
<dbReference type="OrthoDB" id="952271at2759"/>
<keyword evidence="5" id="KW-0378">Hydrolase</keyword>
<keyword evidence="14" id="KW-1185">Reference proteome</keyword>
<feature type="domain" description="Peptidase M16 N-terminal" evidence="9">
    <location>
        <begin position="30"/>
        <end position="163"/>
    </location>
</feature>
<dbReference type="InterPro" id="IPR007863">
    <property type="entry name" value="Peptidase_M16_C"/>
</dbReference>
<dbReference type="InterPro" id="IPR032632">
    <property type="entry name" value="Peptidase_M16_M"/>
</dbReference>
<evidence type="ECO:0000256" key="6">
    <source>
        <dbReference type="ARBA" id="ARBA00022833"/>
    </source>
</evidence>
<name>A0A8K0GZ60_9ROSA</name>
<dbReference type="PANTHER" id="PTHR43690:SF18">
    <property type="entry name" value="INSULIN-DEGRADING ENZYME-RELATED"/>
    <property type="match status" value="1"/>
</dbReference>
<comment type="similarity">
    <text evidence="2 8">Belongs to the peptidase M16 family.</text>
</comment>
<evidence type="ECO:0000256" key="5">
    <source>
        <dbReference type="ARBA" id="ARBA00022801"/>
    </source>
</evidence>
<evidence type="ECO:0000256" key="2">
    <source>
        <dbReference type="ARBA" id="ARBA00007261"/>
    </source>
</evidence>
<keyword evidence="6" id="KW-0862">Zinc</keyword>
<evidence type="ECO:0008006" key="15">
    <source>
        <dbReference type="Google" id="ProtNLM"/>
    </source>
</evidence>
<dbReference type="InterPro" id="IPR011765">
    <property type="entry name" value="Pept_M16_N"/>
</dbReference>
<sequence>MAVGKEQEILKARTDKREYRRIVLRNSLEVLLISDPDTDKCAASMDVRVGSFCDPEGLEGLAHFLEHMLFYASEKYPLEDSYSKYITEHGGSTNAFTSNDHTNYFFDVNCDGFEEALDRFAQFFIKPLMKADATTREIKAVDSENQKNLLSDAWRLNQLQRHLSLEGHPYHKFSTGNWDTLEVCPKAKGLDPRHELIKFYEANYSANLMHLVIYAKEELDKIQGLVEEKFQEIRNIDRNSFHFPGQPCRSEHLQILVRVIPIKQGHKLRIVWPIMPEIQHYKEGPCRYLGHLIGHEGEGSLFYILKTLGWATSLSAGEAPETSEVSFFKVVIDLTDAGHEHSKDIIGLLFKYISLLQKSGVCKWIFDELAAVCETKFHYQDKTPPSDYAVNISSYMQLYPPKDWLVGSSILSTFSPNIIQKVLDELSPNNVRIFWESKKFEGDTDMVEPWYGTAYSIEKITGSMIQEWMLSAPDEDLHLPAPNVFIPTDLSLKNAHEKVNDPVVLRKSPCSMLWYKPDTVFLTPKAYVKIDFNCPHASDSPEAEVLCDIFTRLLMDYLNEYAYYAQVAGLYYGINHTDSGFQVILIGYNHKLRILLETIVDKIAQFKVKPDRFSVIKEMVTKEYQNFKFQQPYQQAMYYCALILQDGTWPWMEGLEALRHLEADDLTKFAPVMLSRAFLECYIAGNIERNEAESMIQHIEDVLFKDSNPICRPLSPSQYLANRIVKLEKGMSCFYPSEGLNPDDDNSALVHYIQVHRDDFTLNVKLQLFALVAKQPAFHQLRSVEQLGYITVLIQRNDFGIRGVLIIIQSTAMGPAKLDLRVEAFLKMFESKLHEMTNDEFKSNVNALIDVKLEKYKNLREECGFYWREIAEGTLKFNRKQSEVAALKQLTKQDLIEFFNSHIKVGAPRKKTLSVGVYGKLHSSEYTVDKSEPVKPYSVKIDDIFSFRRGLPLYGSFKGGLLHVE</sequence>
<keyword evidence="7" id="KW-0482">Metalloprotease</keyword>
<dbReference type="InterPro" id="IPR011249">
    <property type="entry name" value="Metalloenz_LuxS/M16"/>
</dbReference>
<dbReference type="InterPro" id="IPR050626">
    <property type="entry name" value="Peptidase_M16"/>
</dbReference>
<gene>
    <name evidence="13" type="ORF">FNV43_RR16612</name>
</gene>
<keyword evidence="4" id="KW-0479">Metal-binding</keyword>
<dbReference type="InterPro" id="IPR054734">
    <property type="entry name" value="PqqF-like_C_4"/>
</dbReference>
<accession>A0A8K0GZ60</accession>